<reference evidence="2 3" key="1">
    <citation type="submission" date="2024-02" db="EMBL/GenBank/DDBJ databases">
        <title>Full genome sequence of Nocardioides kribbensis.</title>
        <authorList>
            <person name="Poletto B.L."/>
            <person name="Silva G."/>
            <person name="Galante D."/>
            <person name="Campos K.R."/>
            <person name="Santos M.B.N."/>
            <person name="Sacchi C.T."/>
        </authorList>
    </citation>
    <scope>NUCLEOTIDE SEQUENCE [LARGE SCALE GENOMIC DNA]</scope>
    <source>
        <strain evidence="2 3">O4R</strain>
    </source>
</reference>
<feature type="signal peptide" evidence="1">
    <location>
        <begin position="1"/>
        <end position="36"/>
    </location>
</feature>
<dbReference type="Proteomes" id="UP001482520">
    <property type="component" value="Unassembled WGS sequence"/>
</dbReference>
<evidence type="ECO:0000256" key="1">
    <source>
        <dbReference type="SAM" id="SignalP"/>
    </source>
</evidence>
<feature type="chain" id="PRO_5045650062" description="WD40 repeat domain-containing protein" evidence="1">
    <location>
        <begin position="37"/>
        <end position="340"/>
    </location>
</feature>
<accession>A0ABV1P1A3</accession>
<sequence length="340" mass="35498">MDRTRTRTRRLPSALAAAAALAALSCSTLVGPGAGAASAEAATPVAPGSLTRGADPAVPVLAGRTITDGERTVRVPGRSPSLLGASGDGYVVTTGLDGRRPVLLLDGSGRHTLVDDLGTDDARLASDGSVVALTRYRFAAQRSRVRVLDVATGSIAQRRGFEGFANVLDADATRVVVSTFPPRATMLWDLAADRVELVGRQPGYAASLADDRLAVYTGDPYRGGCSRVVRLQDPSRTLWRSCEERVTAFAPGGERLATVGLLADGRGPQDVWARGTDGTLLQHYTVAGWFGLVQWEDTTGLLLDSHGVSRAALVRCDTDATVTDGGCERAGDLRAVTAGS</sequence>
<organism evidence="2 3">
    <name type="scientific">Nocardioides kribbensis</name>
    <dbReference type="NCBI Taxonomy" id="305517"/>
    <lineage>
        <taxon>Bacteria</taxon>
        <taxon>Bacillati</taxon>
        <taxon>Actinomycetota</taxon>
        <taxon>Actinomycetes</taxon>
        <taxon>Propionibacteriales</taxon>
        <taxon>Nocardioidaceae</taxon>
        <taxon>Nocardioides</taxon>
    </lineage>
</organism>
<name>A0ABV1P1A3_9ACTN</name>
<protein>
    <recommendedName>
        <fullName evidence="4">WD40 repeat domain-containing protein</fullName>
    </recommendedName>
</protein>
<dbReference type="EMBL" id="JBEGDP010000018">
    <property type="protein sequence ID" value="MEQ7848506.1"/>
    <property type="molecule type" value="Genomic_DNA"/>
</dbReference>
<dbReference type="RefSeq" id="WP_349805097.1">
    <property type="nucleotide sequence ID" value="NZ_JBEGDP010000018.1"/>
</dbReference>
<evidence type="ECO:0008006" key="4">
    <source>
        <dbReference type="Google" id="ProtNLM"/>
    </source>
</evidence>
<gene>
    <name evidence="2" type="ORF">V6R90_14575</name>
</gene>
<keyword evidence="3" id="KW-1185">Reference proteome</keyword>
<dbReference type="PROSITE" id="PS51257">
    <property type="entry name" value="PROKAR_LIPOPROTEIN"/>
    <property type="match status" value="1"/>
</dbReference>
<keyword evidence="1" id="KW-0732">Signal</keyword>
<evidence type="ECO:0000313" key="3">
    <source>
        <dbReference type="Proteomes" id="UP001482520"/>
    </source>
</evidence>
<proteinExistence type="predicted"/>
<comment type="caution">
    <text evidence="2">The sequence shown here is derived from an EMBL/GenBank/DDBJ whole genome shotgun (WGS) entry which is preliminary data.</text>
</comment>
<evidence type="ECO:0000313" key="2">
    <source>
        <dbReference type="EMBL" id="MEQ7848506.1"/>
    </source>
</evidence>
<dbReference type="SUPFAM" id="SSF69304">
    <property type="entry name" value="Tricorn protease N-terminal domain"/>
    <property type="match status" value="1"/>
</dbReference>